<evidence type="ECO:0000313" key="1">
    <source>
        <dbReference type="EMBL" id="KAI3749788.1"/>
    </source>
</evidence>
<reference evidence="2" key="1">
    <citation type="journal article" date="2022" name="Mol. Ecol. Resour.">
        <title>The genomes of chicory, endive, great burdock and yacon provide insights into Asteraceae palaeo-polyploidization history and plant inulin production.</title>
        <authorList>
            <person name="Fan W."/>
            <person name="Wang S."/>
            <person name="Wang H."/>
            <person name="Wang A."/>
            <person name="Jiang F."/>
            <person name="Liu H."/>
            <person name="Zhao H."/>
            <person name="Xu D."/>
            <person name="Zhang Y."/>
        </authorList>
    </citation>
    <scope>NUCLEOTIDE SEQUENCE [LARGE SCALE GENOMIC DNA]</scope>
    <source>
        <strain evidence="2">cv. Punajuju</strain>
    </source>
</reference>
<sequence>MAAHVTRFLHQLTNAYRFKVFLLFLLLFSTSNPHKILPKNIQRRSPNHTNPSTTLINCQRITTSVPM</sequence>
<keyword evidence="2" id="KW-1185">Reference proteome</keyword>
<dbReference type="EMBL" id="CM042012">
    <property type="protein sequence ID" value="KAI3749788.1"/>
    <property type="molecule type" value="Genomic_DNA"/>
</dbReference>
<comment type="caution">
    <text evidence="1">The sequence shown here is derived from an EMBL/GenBank/DDBJ whole genome shotgun (WGS) entry which is preliminary data.</text>
</comment>
<name>A0ACB9DTJ5_CICIN</name>
<reference evidence="1 2" key="2">
    <citation type="journal article" date="2022" name="Mol. Ecol. Resour.">
        <title>The genomes of chicory, endive, great burdock and yacon provide insights into Asteraceae paleo-polyploidization history and plant inulin production.</title>
        <authorList>
            <person name="Fan W."/>
            <person name="Wang S."/>
            <person name="Wang H."/>
            <person name="Wang A."/>
            <person name="Jiang F."/>
            <person name="Liu H."/>
            <person name="Zhao H."/>
            <person name="Xu D."/>
            <person name="Zhang Y."/>
        </authorList>
    </citation>
    <scope>NUCLEOTIDE SEQUENCE [LARGE SCALE GENOMIC DNA]</scope>
    <source>
        <strain evidence="2">cv. Punajuju</strain>
        <tissue evidence="1">Leaves</tissue>
    </source>
</reference>
<organism evidence="1 2">
    <name type="scientific">Cichorium intybus</name>
    <name type="common">Chicory</name>
    <dbReference type="NCBI Taxonomy" id="13427"/>
    <lineage>
        <taxon>Eukaryota</taxon>
        <taxon>Viridiplantae</taxon>
        <taxon>Streptophyta</taxon>
        <taxon>Embryophyta</taxon>
        <taxon>Tracheophyta</taxon>
        <taxon>Spermatophyta</taxon>
        <taxon>Magnoliopsida</taxon>
        <taxon>eudicotyledons</taxon>
        <taxon>Gunneridae</taxon>
        <taxon>Pentapetalae</taxon>
        <taxon>asterids</taxon>
        <taxon>campanulids</taxon>
        <taxon>Asterales</taxon>
        <taxon>Asteraceae</taxon>
        <taxon>Cichorioideae</taxon>
        <taxon>Cichorieae</taxon>
        <taxon>Cichoriinae</taxon>
        <taxon>Cichorium</taxon>
    </lineage>
</organism>
<protein>
    <submittedName>
        <fullName evidence="1">Uncharacterized protein</fullName>
    </submittedName>
</protein>
<evidence type="ECO:0000313" key="2">
    <source>
        <dbReference type="Proteomes" id="UP001055811"/>
    </source>
</evidence>
<gene>
    <name evidence="1" type="ORF">L2E82_20404</name>
</gene>
<accession>A0ACB9DTJ5</accession>
<dbReference type="Proteomes" id="UP001055811">
    <property type="component" value="Linkage Group LG04"/>
</dbReference>
<proteinExistence type="predicted"/>